<dbReference type="Proteomes" id="UP000823775">
    <property type="component" value="Unassembled WGS sequence"/>
</dbReference>
<comment type="caution">
    <text evidence="2">The sequence shown here is derived from an EMBL/GenBank/DDBJ whole genome shotgun (WGS) entry which is preliminary data.</text>
</comment>
<name>A0ABS8W3B1_DATST</name>
<dbReference type="EMBL" id="JACEIK010006598">
    <property type="protein sequence ID" value="MCE2055965.1"/>
    <property type="molecule type" value="Genomic_DNA"/>
</dbReference>
<gene>
    <name evidence="2" type="ORF">HAX54_043806</name>
</gene>
<proteinExistence type="predicted"/>
<evidence type="ECO:0000313" key="3">
    <source>
        <dbReference type="Proteomes" id="UP000823775"/>
    </source>
</evidence>
<organism evidence="2 3">
    <name type="scientific">Datura stramonium</name>
    <name type="common">Jimsonweed</name>
    <name type="synonym">Common thornapple</name>
    <dbReference type="NCBI Taxonomy" id="4076"/>
    <lineage>
        <taxon>Eukaryota</taxon>
        <taxon>Viridiplantae</taxon>
        <taxon>Streptophyta</taxon>
        <taxon>Embryophyta</taxon>
        <taxon>Tracheophyta</taxon>
        <taxon>Spermatophyta</taxon>
        <taxon>Magnoliopsida</taxon>
        <taxon>eudicotyledons</taxon>
        <taxon>Gunneridae</taxon>
        <taxon>Pentapetalae</taxon>
        <taxon>asterids</taxon>
        <taxon>lamiids</taxon>
        <taxon>Solanales</taxon>
        <taxon>Solanaceae</taxon>
        <taxon>Solanoideae</taxon>
        <taxon>Datureae</taxon>
        <taxon>Datura</taxon>
    </lineage>
</organism>
<protein>
    <submittedName>
        <fullName evidence="2">Uncharacterized protein</fullName>
    </submittedName>
</protein>
<sequence length="100" mass="10524">MSTSSSNRDATGDGLSRTVTPTRPAISVSSSFRSHFEIRGATGCRDHCSGGITLCGEIVFRLEAYARGPKITIGSCDGILGAMQVRCGENITAVVDNENQ</sequence>
<keyword evidence="3" id="KW-1185">Reference proteome</keyword>
<evidence type="ECO:0000256" key="1">
    <source>
        <dbReference type="SAM" id="MobiDB-lite"/>
    </source>
</evidence>
<evidence type="ECO:0000313" key="2">
    <source>
        <dbReference type="EMBL" id="MCE2055965.1"/>
    </source>
</evidence>
<accession>A0ABS8W3B1</accession>
<reference evidence="2 3" key="1">
    <citation type="journal article" date="2021" name="BMC Genomics">
        <title>Datura genome reveals duplications of psychoactive alkaloid biosynthetic genes and high mutation rate following tissue culture.</title>
        <authorList>
            <person name="Rajewski A."/>
            <person name="Carter-House D."/>
            <person name="Stajich J."/>
            <person name="Litt A."/>
        </authorList>
    </citation>
    <scope>NUCLEOTIDE SEQUENCE [LARGE SCALE GENOMIC DNA]</scope>
    <source>
        <strain evidence="2">AR-01</strain>
    </source>
</reference>
<feature type="region of interest" description="Disordered" evidence="1">
    <location>
        <begin position="1"/>
        <end position="26"/>
    </location>
</feature>
<feature type="compositionally biased region" description="Polar residues" evidence="1">
    <location>
        <begin position="17"/>
        <end position="26"/>
    </location>
</feature>